<feature type="domain" description="DUSP" evidence="10">
    <location>
        <begin position="1"/>
        <end position="103"/>
    </location>
</feature>
<dbReference type="InterPro" id="IPR035927">
    <property type="entry name" value="DUSP-like_sf"/>
</dbReference>
<evidence type="ECO:0000259" key="10">
    <source>
        <dbReference type="PROSITE" id="PS51283"/>
    </source>
</evidence>
<sequence>MAKLEMIESLLKRQMQLDETWYLVARPWYKRWQKACSGEEDKEGRVNEADLGPVDNSPLVDNSGNLISSAQEHVDVEFVPDKAWQLFVQWYGEPRVPLARKVILRGMLNEPSLELFPPQIKVHLLARQPINDADSAITVTISSMDTLHDLHEEILAAIPPSDTSKPPQRRIWKLTEGRNHLQRYFPSSRLKENGASLLEDDIEKQVEELMIESGDAFVIEEQGPDGQWLIDGMPKSAAVSGTSTPLSVTASVSASAPKLFDSSTNYFESKLPATYPIRRHDEPSSSLRPPATIKISPSPAAKYKAPKLVPGTLGLGNMGNTCFMNSALQCLAHTKELTEYFLTGVFEEELNPDNPLGMHGAIAGAYGALLRRIWDNTSSMTSYSPREFKSVLQRFAPQFAGYQQHDSQELVAFLLDGLHEDLNRILKKPYVEKPDWEGGGDKELVALAQTSWDGYMQRNDSVIVDLFQGQYQSTLVCPECKKVSITFDPFMYLTLPLPIQKKHIHDIYYVPWDLTKPHAKVPVELNRDSSFRDVRQKLGKWMGADPDHLLTLEVFGNRFFKDLDDHTPWGDVQDNDIVVCFELPCHARQSRTHKKQDGDPFIVPVFMCDTIVPPVSRMYHRDSINYFGYPFFVVLDEKQATDPDLMYDAIIERLERWTINIRDLYQWEAGSLDADMEEVAIPITNTPAHTTETVTEFKENGDVVTVEEPLPEEGDIVDEKSLVVQEEDPIDDTDSVPRRVGTKKEIFNLHLHGPVSQYGSSGTYSSTYSGVSSTKFVKWEARARAAKDEEEPILLRHGDSFFLEFDVNMKSYYLGDDRTARWQQWDEFIHPELAASKEAAAVRKDKKITLQDCLDEFTKEETLGEDDLWYCPQCKKHQQATKRFDLWKVPDVLVVHLKRFSNSRMLRDKIDAFVDFPISGLDLTEMVGERRVAKKLSEQNVNIEELGLTDIDEPLAYDLFAVDEHLGGMGGGHYRAYAHNHETDKWYHFDDSYVSEAAAQRAVNSNAYLLFYKRRTSRPLGGKSHLKVEEARSRPKPSTSALEVKNEDSRLPTPPAEPFARNSFTAPYLKQLPTSSSSNSSPPPLDDELPSFEAARHDFLLESNADDDDALTPLNIGKKSDFRRDGTPVSPSSSLGAEADVDDLGTASPVSSLGHLLDSSLMRDGDTFSPDSLVDGSFVNSPDPSIIDISTHNATVASTDNGTDMDTAADTEEIIWGDSEVIRFQKVALDSYAAVKGAEEDIDPLVHHKDLAARLKSEGLGPEEVLAAIDAINFEHIYTADELALYKEQLNNPFVDKV</sequence>
<evidence type="ECO:0000256" key="1">
    <source>
        <dbReference type="ARBA" id="ARBA00000707"/>
    </source>
</evidence>
<evidence type="ECO:0000256" key="3">
    <source>
        <dbReference type="ARBA" id="ARBA00012759"/>
    </source>
</evidence>
<gene>
    <name evidence="11" type="ORF">QCA50_009132</name>
</gene>
<dbReference type="InterPro" id="IPR038765">
    <property type="entry name" value="Papain-like_cys_pep_sf"/>
</dbReference>
<evidence type="ECO:0000256" key="4">
    <source>
        <dbReference type="ARBA" id="ARBA00022670"/>
    </source>
</evidence>
<dbReference type="CDD" id="cd02674">
    <property type="entry name" value="Peptidase_C19R"/>
    <property type="match status" value="1"/>
</dbReference>
<keyword evidence="5" id="KW-0833">Ubl conjugation pathway</keyword>
<organism evidence="11 12">
    <name type="scientific">Cerrena zonata</name>
    <dbReference type="NCBI Taxonomy" id="2478898"/>
    <lineage>
        <taxon>Eukaryota</taxon>
        <taxon>Fungi</taxon>
        <taxon>Dikarya</taxon>
        <taxon>Basidiomycota</taxon>
        <taxon>Agaricomycotina</taxon>
        <taxon>Agaricomycetes</taxon>
        <taxon>Polyporales</taxon>
        <taxon>Cerrenaceae</taxon>
        <taxon>Cerrena</taxon>
    </lineage>
</organism>
<dbReference type="SUPFAM" id="SSF54001">
    <property type="entry name" value="Cysteine proteinases"/>
    <property type="match status" value="1"/>
</dbReference>
<dbReference type="SUPFAM" id="SSF143791">
    <property type="entry name" value="DUSP-like"/>
    <property type="match status" value="1"/>
</dbReference>
<dbReference type="Proteomes" id="UP001385951">
    <property type="component" value="Unassembled WGS sequence"/>
</dbReference>
<comment type="caution">
    <text evidence="11">The sequence shown here is derived from an EMBL/GenBank/DDBJ whole genome shotgun (WGS) entry which is preliminary data.</text>
</comment>
<dbReference type="InterPro" id="IPR018200">
    <property type="entry name" value="USP_CS"/>
</dbReference>
<reference evidence="11 12" key="1">
    <citation type="submission" date="2022-09" db="EMBL/GenBank/DDBJ databases">
        <authorList>
            <person name="Palmer J.M."/>
        </authorList>
    </citation>
    <scope>NUCLEOTIDE SEQUENCE [LARGE SCALE GENOMIC DNA]</scope>
    <source>
        <strain evidence="11 12">DSM 7382</strain>
    </source>
</reference>
<evidence type="ECO:0000256" key="6">
    <source>
        <dbReference type="ARBA" id="ARBA00022801"/>
    </source>
</evidence>
<evidence type="ECO:0000313" key="12">
    <source>
        <dbReference type="Proteomes" id="UP001385951"/>
    </source>
</evidence>
<dbReference type="PANTHER" id="PTHR21646:SF24">
    <property type="entry name" value="UBIQUITIN CARBOXYL-TERMINAL HYDROLASE"/>
    <property type="match status" value="1"/>
</dbReference>
<dbReference type="PROSITE" id="PS50235">
    <property type="entry name" value="USP_3"/>
    <property type="match status" value="1"/>
</dbReference>
<dbReference type="PROSITE" id="PS00973">
    <property type="entry name" value="USP_2"/>
    <property type="match status" value="1"/>
</dbReference>
<dbReference type="GO" id="GO:0006508">
    <property type="term" value="P:proteolysis"/>
    <property type="evidence" value="ECO:0007669"/>
    <property type="project" value="UniProtKB-KW"/>
</dbReference>
<evidence type="ECO:0000256" key="8">
    <source>
        <dbReference type="SAM" id="MobiDB-lite"/>
    </source>
</evidence>
<evidence type="ECO:0000256" key="5">
    <source>
        <dbReference type="ARBA" id="ARBA00022786"/>
    </source>
</evidence>
<dbReference type="InterPro" id="IPR006615">
    <property type="entry name" value="Pept_C19_DUSP"/>
</dbReference>
<dbReference type="Gene3D" id="3.30.2230.10">
    <property type="entry name" value="DUSP-like"/>
    <property type="match status" value="1"/>
</dbReference>
<dbReference type="GO" id="GO:0016579">
    <property type="term" value="P:protein deubiquitination"/>
    <property type="evidence" value="ECO:0007669"/>
    <property type="project" value="InterPro"/>
</dbReference>
<feature type="region of interest" description="Disordered" evidence="8">
    <location>
        <begin position="1019"/>
        <end position="1090"/>
    </location>
</feature>
<protein>
    <recommendedName>
        <fullName evidence="3">ubiquitinyl hydrolase 1</fullName>
        <ecNumber evidence="3">3.4.19.12</ecNumber>
    </recommendedName>
</protein>
<dbReference type="Pfam" id="PF00443">
    <property type="entry name" value="UCH"/>
    <property type="match status" value="1"/>
</dbReference>
<dbReference type="PROSITE" id="PS00972">
    <property type="entry name" value="USP_1"/>
    <property type="match status" value="1"/>
</dbReference>
<evidence type="ECO:0000259" key="9">
    <source>
        <dbReference type="PROSITE" id="PS50235"/>
    </source>
</evidence>
<evidence type="ECO:0000313" key="11">
    <source>
        <dbReference type="EMBL" id="KAK7687913.1"/>
    </source>
</evidence>
<keyword evidence="6" id="KW-0378">Hydrolase</keyword>
<dbReference type="EMBL" id="JASBNA010000012">
    <property type="protein sequence ID" value="KAK7687913.1"/>
    <property type="molecule type" value="Genomic_DNA"/>
</dbReference>
<proteinExistence type="inferred from homology"/>
<dbReference type="PROSITE" id="PS51283">
    <property type="entry name" value="DUSP"/>
    <property type="match status" value="1"/>
</dbReference>
<accession>A0AAW0G3K2</accession>
<name>A0AAW0G3K2_9APHY</name>
<keyword evidence="12" id="KW-1185">Reference proteome</keyword>
<evidence type="ECO:0000256" key="2">
    <source>
        <dbReference type="ARBA" id="ARBA00009085"/>
    </source>
</evidence>
<keyword evidence="7" id="KW-0788">Thiol protease</keyword>
<evidence type="ECO:0000256" key="7">
    <source>
        <dbReference type="ARBA" id="ARBA00022807"/>
    </source>
</evidence>
<dbReference type="SMART" id="SM00695">
    <property type="entry name" value="DUSP"/>
    <property type="match status" value="1"/>
</dbReference>
<dbReference type="GO" id="GO:0004843">
    <property type="term" value="F:cysteine-type deubiquitinase activity"/>
    <property type="evidence" value="ECO:0007669"/>
    <property type="project" value="UniProtKB-EC"/>
</dbReference>
<feature type="region of interest" description="Disordered" evidence="8">
    <location>
        <begin position="1103"/>
        <end position="1143"/>
    </location>
</feature>
<dbReference type="Pfam" id="PF06337">
    <property type="entry name" value="DUSP"/>
    <property type="match status" value="1"/>
</dbReference>
<comment type="similarity">
    <text evidence="2">Belongs to the peptidase C19 family.</text>
</comment>
<dbReference type="InterPro" id="IPR028889">
    <property type="entry name" value="USP"/>
</dbReference>
<dbReference type="EC" id="3.4.19.12" evidence="3"/>
<feature type="domain" description="USP" evidence="9">
    <location>
        <begin position="313"/>
        <end position="1015"/>
    </location>
</feature>
<comment type="catalytic activity">
    <reaction evidence="1">
        <text>Thiol-dependent hydrolysis of ester, thioester, amide, peptide and isopeptide bonds formed by the C-terminal Gly of ubiquitin (a 76-residue protein attached to proteins as an intracellular targeting signal).</text>
        <dbReference type="EC" id="3.4.19.12"/>
    </reaction>
</comment>
<dbReference type="InterPro" id="IPR050185">
    <property type="entry name" value="Ub_carboxyl-term_hydrolase"/>
</dbReference>
<keyword evidence="4" id="KW-0645">Protease</keyword>
<dbReference type="Gene3D" id="3.90.70.10">
    <property type="entry name" value="Cysteine proteinases"/>
    <property type="match status" value="2"/>
</dbReference>
<dbReference type="InterPro" id="IPR001394">
    <property type="entry name" value="Peptidase_C19_UCH"/>
</dbReference>
<dbReference type="PANTHER" id="PTHR21646">
    <property type="entry name" value="UBIQUITIN CARBOXYL-TERMINAL HYDROLASE"/>
    <property type="match status" value="1"/>
</dbReference>